<accession>S2KDR6</accession>
<keyword evidence="3 5" id="KW-0863">Zinc-finger</keyword>
<organism evidence="8 9">
    <name type="scientific">Mucor circinelloides f. circinelloides (strain 1006PhL)</name>
    <name type="common">Mucormycosis agent</name>
    <name type="synonym">Calyptromyces circinelloides</name>
    <dbReference type="NCBI Taxonomy" id="1220926"/>
    <lineage>
        <taxon>Eukaryota</taxon>
        <taxon>Fungi</taxon>
        <taxon>Fungi incertae sedis</taxon>
        <taxon>Mucoromycota</taxon>
        <taxon>Mucoromycotina</taxon>
        <taxon>Mucoromycetes</taxon>
        <taxon>Mucorales</taxon>
        <taxon>Mucorineae</taxon>
        <taxon>Mucoraceae</taxon>
        <taxon>Mucor</taxon>
    </lineage>
</organism>
<protein>
    <recommendedName>
        <fullName evidence="7">C2H2-type domain-containing protein</fullName>
    </recommendedName>
</protein>
<keyword evidence="2" id="KW-0677">Repeat</keyword>
<name>S2KDR6_MUCC1</name>
<dbReference type="InterPro" id="IPR036236">
    <property type="entry name" value="Znf_C2H2_sf"/>
</dbReference>
<dbReference type="PANTHER" id="PTHR24408:SF58">
    <property type="entry name" value="TRANSCRIPTION FACTOR (TFIIIA), PUTATIVE (AFU_ORTHOLOGUE AFUA_1G05150)-RELATED"/>
    <property type="match status" value="1"/>
</dbReference>
<evidence type="ECO:0000259" key="7">
    <source>
        <dbReference type="PROSITE" id="PS50157"/>
    </source>
</evidence>
<dbReference type="GO" id="GO:0043565">
    <property type="term" value="F:sequence-specific DNA binding"/>
    <property type="evidence" value="ECO:0007669"/>
    <property type="project" value="TreeGrafter"/>
</dbReference>
<evidence type="ECO:0000256" key="1">
    <source>
        <dbReference type="ARBA" id="ARBA00022723"/>
    </source>
</evidence>
<sequence length="219" mass="25190">MNCLYYNQPFTANNNSEDPLMANYYYFDNSTSPNQQNNTVIKQDLIPVFQYHNYPNVLQDDNFSIASYPIVPDLNVAPATHFNVDQTQQFYQSNLSPQLSECCSSINSVNMCYYPQDPVFMDSLFPSVIDSSSNSSNNSSSSSSSSSSKKKQRKTTSLTDKRHICPVCSHRSKRKHNLVEHMLTHNPHRPKSFLCSHCARPFARKYDMKRHEKIHTRSL</sequence>
<feature type="compositionally biased region" description="Low complexity" evidence="6">
    <location>
        <begin position="131"/>
        <end position="147"/>
    </location>
</feature>
<feature type="domain" description="C2H2-type" evidence="7">
    <location>
        <begin position="163"/>
        <end position="190"/>
    </location>
</feature>
<dbReference type="EMBL" id="KE123920">
    <property type="protein sequence ID" value="EPB90475.1"/>
    <property type="molecule type" value="Genomic_DNA"/>
</dbReference>
<evidence type="ECO:0000256" key="2">
    <source>
        <dbReference type="ARBA" id="ARBA00022737"/>
    </source>
</evidence>
<feature type="domain" description="C2H2-type" evidence="7">
    <location>
        <begin position="193"/>
        <end position="219"/>
    </location>
</feature>
<dbReference type="AlphaFoldDB" id="S2KDR6"/>
<dbReference type="Pfam" id="PF00096">
    <property type="entry name" value="zf-C2H2"/>
    <property type="match status" value="1"/>
</dbReference>
<evidence type="ECO:0000256" key="6">
    <source>
        <dbReference type="SAM" id="MobiDB-lite"/>
    </source>
</evidence>
<dbReference type="PROSITE" id="PS00028">
    <property type="entry name" value="ZINC_FINGER_C2H2_1"/>
    <property type="match status" value="1"/>
</dbReference>
<keyword evidence="4" id="KW-0862">Zinc</keyword>
<evidence type="ECO:0000256" key="3">
    <source>
        <dbReference type="ARBA" id="ARBA00022771"/>
    </source>
</evidence>
<proteinExistence type="predicted"/>
<dbReference type="GO" id="GO:0008270">
    <property type="term" value="F:zinc ion binding"/>
    <property type="evidence" value="ECO:0007669"/>
    <property type="project" value="UniProtKB-KW"/>
</dbReference>
<keyword evidence="1" id="KW-0479">Metal-binding</keyword>
<dbReference type="eggNOG" id="KOG1721">
    <property type="taxonomic scope" value="Eukaryota"/>
</dbReference>
<dbReference type="Gene3D" id="3.30.160.60">
    <property type="entry name" value="Classic Zinc Finger"/>
    <property type="match status" value="1"/>
</dbReference>
<keyword evidence="9" id="KW-1185">Reference proteome</keyword>
<dbReference type="STRING" id="1220926.S2KDR6"/>
<dbReference type="Proteomes" id="UP000014254">
    <property type="component" value="Unassembled WGS sequence"/>
</dbReference>
<evidence type="ECO:0000256" key="5">
    <source>
        <dbReference type="PROSITE-ProRule" id="PRU00042"/>
    </source>
</evidence>
<dbReference type="InterPro" id="IPR013087">
    <property type="entry name" value="Znf_C2H2_type"/>
</dbReference>
<dbReference type="GO" id="GO:0005634">
    <property type="term" value="C:nucleus"/>
    <property type="evidence" value="ECO:0007669"/>
    <property type="project" value="TreeGrafter"/>
</dbReference>
<dbReference type="PANTHER" id="PTHR24408">
    <property type="entry name" value="ZINC FINGER PROTEIN"/>
    <property type="match status" value="1"/>
</dbReference>
<reference evidence="9" key="1">
    <citation type="submission" date="2013-05" db="EMBL/GenBank/DDBJ databases">
        <title>The Genome sequence of Mucor circinelloides f. circinelloides 1006PhL.</title>
        <authorList>
            <consortium name="The Broad Institute Genomics Platform"/>
            <person name="Cuomo C."/>
            <person name="Earl A."/>
            <person name="Findley K."/>
            <person name="Lee S.C."/>
            <person name="Walker B."/>
            <person name="Young S."/>
            <person name="Zeng Q."/>
            <person name="Gargeya S."/>
            <person name="Fitzgerald M."/>
            <person name="Haas B."/>
            <person name="Abouelleil A."/>
            <person name="Allen A.W."/>
            <person name="Alvarado L."/>
            <person name="Arachchi H.M."/>
            <person name="Berlin A.M."/>
            <person name="Chapman S.B."/>
            <person name="Gainer-Dewar J."/>
            <person name="Goldberg J."/>
            <person name="Griggs A."/>
            <person name="Gujja S."/>
            <person name="Hansen M."/>
            <person name="Howarth C."/>
            <person name="Imamovic A."/>
            <person name="Ireland A."/>
            <person name="Larimer J."/>
            <person name="McCowan C."/>
            <person name="Murphy C."/>
            <person name="Pearson M."/>
            <person name="Poon T.W."/>
            <person name="Priest M."/>
            <person name="Roberts A."/>
            <person name="Saif S."/>
            <person name="Shea T."/>
            <person name="Sisk P."/>
            <person name="Sykes S."/>
            <person name="Wortman J."/>
            <person name="Nusbaum C."/>
            <person name="Birren B."/>
        </authorList>
    </citation>
    <scope>NUCLEOTIDE SEQUENCE [LARGE SCALE GENOMIC DNA]</scope>
    <source>
        <strain evidence="9">1006PhL</strain>
    </source>
</reference>
<dbReference type="GO" id="GO:0000981">
    <property type="term" value="F:DNA-binding transcription factor activity, RNA polymerase II-specific"/>
    <property type="evidence" value="ECO:0007669"/>
    <property type="project" value="TreeGrafter"/>
</dbReference>
<evidence type="ECO:0000256" key="4">
    <source>
        <dbReference type="ARBA" id="ARBA00022833"/>
    </source>
</evidence>
<gene>
    <name evidence="8" type="ORF">HMPREF1544_02684</name>
</gene>
<dbReference type="SMART" id="SM00355">
    <property type="entry name" value="ZnF_C2H2"/>
    <property type="match status" value="2"/>
</dbReference>
<dbReference type="SUPFAM" id="SSF57667">
    <property type="entry name" value="beta-beta-alpha zinc fingers"/>
    <property type="match status" value="1"/>
</dbReference>
<dbReference type="InParanoid" id="S2KDR6"/>
<dbReference type="VEuPathDB" id="FungiDB:HMPREF1544_02684"/>
<evidence type="ECO:0000313" key="8">
    <source>
        <dbReference type="EMBL" id="EPB90475.1"/>
    </source>
</evidence>
<feature type="region of interest" description="Disordered" evidence="6">
    <location>
        <begin position="131"/>
        <end position="159"/>
    </location>
</feature>
<dbReference type="PROSITE" id="PS50157">
    <property type="entry name" value="ZINC_FINGER_C2H2_2"/>
    <property type="match status" value="2"/>
</dbReference>
<evidence type="ECO:0000313" key="9">
    <source>
        <dbReference type="Proteomes" id="UP000014254"/>
    </source>
</evidence>
<dbReference type="OMA" id="LMANYYY"/>
<dbReference type="OrthoDB" id="8117402at2759"/>